<dbReference type="RefSeq" id="WP_203669387.1">
    <property type="nucleotide sequence ID" value="NZ_BONO01000022.1"/>
</dbReference>
<evidence type="ECO:0000256" key="6">
    <source>
        <dbReference type="RuleBase" id="RU361187"/>
    </source>
</evidence>
<keyword evidence="2 6" id="KW-0378">Hydrolase</keyword>
<accession>A0A919PFU4</accession>
<comment type="caution">
    <text evidence="9">The sequence shown here is derived from an EMBL/GenBank/DDBJ whole genome shotgun (WGS) entry which is preliminary data.</text>
</comment>
<dbReference type="CDD" id="cd08999">
    <property type="entry name" value="GH43_ABN-like"/>
    <property type="match status" value="1"/>
</dbReference>
<keyword evidence="10" id="KW-1185">Reference proteome</keyword>
<feature type="site" description="Important for catalytic activity, responsible for pKa modulation of the active site Glu and correct orientation of both the proton donor and substrate" evidence="5">
    <location>
        <position position="178"/>
    </location>
</feature>
<dbReference type="GO" id="GO:0005975">
    <property type="term" value="P:carbohydrate metabolic process"/>
    <property type="evidence" value="ECO:0007669"/>
    <property type="project" value="InterPro"/>
</dbReference>
<dbReference type="Gene3D" id="2.115.10.20">
    <property type="entry name" value="Glycosyl hydrolase domain, family 43"/>
    <property type="match status" value="1"/>
</dbReference>
<evidence type="ECO:0000256" key="8">
    <source>
        <dbReference type="SAM" id="SignalP"/>
    </source>
</evidence>
<reference evidence="9" key="1">
    <citation type="submission" date="2021-01" db="EMBL/GenBank/DDBJ databases">
        <title>Whole genome shotgun sequence of Cellulomonas pakistanensis NBRC 110800.</title>
        <authorList>
            <person name="Komaki H."/>
            <person name="Tamura T."/>
        </authorList>
    </citation>
    <scope>NUCLEOTIDE SEQUENCE</scope>
    <source>
        <strain evidence="9">NBRC 110800</strain>
    </source>
</reference>
<evidence type="ECO:0000313" key="10">
    <source>
        <dbReference type="Proteomes" id="UP000642125"/>
    </source>
</evidence>
<dbReference type="GO" id="GO:0004553">
    <property type="term" value="F:hydrolase activity, hydrolyzing O-glycosyl compounds"/>
    <property type="evidence" value="ECO:0007669"/>
    <property type="project" value="InterPro"/>
</dbReference>
<feature type="signal peptide" evidence="8">
    <location>
        <begin position="1"/>
        <end position="38"/>
    </location>
</feature>
<dbReference type="SUPFAM" id="SSF75005">
    <property type="entry name" value="Arabinanase/levansucrase/invertase"/>
    <property type="match status" value="1"/>
</dbReference>
<dbReference type="PANTHER" id="PTHR42812:SF5">
    <property type="entry name" value="ENDO-ARABINASE"/>
    <property type="match status" value="1"/>
</dbReference>
<protein>
    <recommendedName>
        <fullName evidence="11">Glycosyl hydrolase family 43</fullName>
    </recommendedName>
</protein>
<organism evidence="9 10">
    <name type="scientific">Cellulomonas pakistanensis</name>
    <dbReference type="NCBI Taxonomy" id="992287"/>
    <lineage>
        <taxon>Bacteria</taxon>
        <taxon>Bacillati</taxon>
        <taxon>Actinomycetota</taxon>
        <taxon>Actinomycetes</taxon>
        <taxon>Micrococcales</taxon>
        <taxon>Cellulomonadaceae</taxon>
        <taxon>Cellulomonas</taxon>
    </lineage>
</organism>
<dbReference type="InterPro" id="IPR023296">
    <property type="entry name" value="Glyco_hydro_beta-prop_sf"/>
</dbReference>
<evidence type="ECO:0000256" key="4">
    <source>
        <dbReference type="PIRSR" id="PIRSR606710-1"/>
    </source>
</evidence>
<dbReference type="Proteomes" id="UP000642125">
    <property type="component" value="Unassembled WGS sequence"/>
</dbReference>
<dbReference type="EMBL" id="BONO01000022">
    <property type="protein sequence ID" value="GIG37397.1"/>
    <property type="molecule type" value="Genomic_DNA"/>
</dbReference>
<evidence type="ECO:0000256" key="7">
    <source>
        <dbReference type="SAM" id="MobiDB-lite"/>
    </source>
</evidence>
<comment type="similarity">
    <text evidence="1 6">Belongs to the glycosyl hydrolase 43 family.</text>
</comment>
<evidence type="ECO:0000256" key="3">
    <source>
        <dbReference type="ARBA" id="ARBA00023295"/>
    </source>
</evidence>
<feature type="region of interest" description="Disordered" evidence="7">
    <location>
        <begin position="34"/>
        <end position="53"/>
    </location>
</feature>
<dbReference type="InterPro" id="IPR006710">
    <property type="entry name" value="Glyco_hydro_43"/>
</dbReference>
<dbReference type="AlphaFoldDB" id="A0A919PFU4"/>
<gene>
    <name evidence="9" type="ORF">Cpa01nite_27780</name>
</gene>
<dbReference type="PROSITE" id="PS51257">
    <property type="entry name" value="PROKAR_LIPOPROTEIN"/>
    <property type="match status" value="1"/>
</dbReference>
<dbReference type="InterPro" id="IPR051795">
    <property type="entry name" value="Glycosyl_Hydrlase_43"/>
</dbReference>
<keyword evidence="8" id="KW-0732">Signal</keyword>
<dbReference type="Pfam" id="PF04616">
    <property type="entry name" value="Glyco_hydro_43"/>
    <property type="match status" value="1"/>
</dbReference>
<evidence type="ECO:0000313" key="9">
    <source>
        <dbReference type="EMBL" id="GIG37397.1"/>
    </source>
</evidence>
<evidence type="ECO:0000256" key="2">
    <source>
        <dbReference type="ARBA" id="ARBA00022801"/>
    </source>
</evidence>
<sequence length="356" mass="37813">MTRNPGPSRPSSPPRPRPARTAAAGLVVLLLAACGGPAGDPDPDPATTEQESDVALTNPVHDGNLPDPFVLRAEGAWYAYGTQGRLGTMPVLRSDDLVHWEVVGDAMPTLAPWTGAGRHWAPEVVELGGRYVAYYTAMERETQQQCLGVAFADAPTGPFVDEAEQPFVCEHDEGGSIDASPFVAADGTPYLLWKNDGNHVGVRSWIRVQQLAPDGTALVGDAPVDLITHDQPWEGHLVEGPTVVERGGRFHLLYSANDYGSADYGVGWAVADALTGPWTKPLDAPLMRSSPDAAGPGHGCVVTADDGATWYVHHAWPPDAVGAAYPGRQMWLTPLDWDADGTPVLDGPSATVDRLP</sequence>
<feature type="chain" id="PRO_5039204057" description="Glycosyl hydrolase family 43" evidence="8">
    <location>
        <begin position="39"/>
        <end position="356"/>
    </location>
</feature>
<feature type="active site" description="Proton donor" evidence="4">
    <location>
        <position position="239"/>
    </location>
</feature>
<evidence type="ECO:0000256" key="5">
    <source>
        <dbReference type="PIRSR" id="PIRSR606710-2"/>
    </source>
</evidence>
<proteinExistence type="inferred from homology"/>
<evidence type="ECO:0008006" key="11">
    <source>
        <dbReference type="Google" id="ProtNLM"/>
    </source>
</evidence>
<dbReference type="PANTHER" id="PTHR42812">
    <property type="entry name" value="BETA-XYLOSIDASE"/>
    <property type="match status" value="1"/>
</dbReference>
<name>A0A919PFU4_9CELL</name>
<evidence type="ECO:0000256" key="1">
    <source>
        <dbReference type="ARBA" id="ARBA00009865"/>
    </source>
</evidence>
<keyword evidence="3 6" id="KW-0326">Glycosidase</keyword>
<feature type="active site" description="Proton acceptor" evidence="4">
    <location>
        <position position="67"/>
    </location>
</feature>